<dbReference type="InterPro" id="IPR045426">
    <property type="entry name" value="ADYC"/>
</dbReference>
<feature type="domain" description="ADYC" evidence="2">
    <location>
        <begin position="186"/>
        <end position="333"/>
    </location>
</feature>
<dbReference type="AlphaFoldDB" id="A0A150QQ51"/>
<proteinExistence type="predicted"/>
<evidence type="ECO:0000313" key="3">
    <source>
        <dbReference type="EMBL" id="KYF70103.1"/>
    </source>
</evidence>
<evidence type="ECO:0000256" key="1">
    <source>
        <dbReference type="SAM" id="MobiDB-lite"/>
    </source>
</evidence>
<dbReference type="RefSeq" id="WP_061607862.1">
    <property type="nucleotide sequence ID" value="NZ_JEMA01000426.1"/>
</dbReference>
<evidence type="ECO:0000313" key="4">
    <source>
        <dbReference type="Proteomes" id="UP000075260"/>
    </source>
</evidence>
<protein>
    <recommendedName>
        <fullName evidence="2">ADYC domain-containing protein</fullName>
    </recommendedName>
</protein>
<dbReference type="OrthoDB" id="8066319at2"/>
<sequence>MSFCAVIASGAACTAVDVEETLAGESELGAKGPAKDPPIEVVVSWPIAIQLVPPLGTSLATCTRPRSKPADPSVDSPAGDPILQSPNHRSRNGIDLHGRWDPGSSYDELEQSEVPTHFRLAEITKGGRRVGAHVEKGKLMGSFDNGARLVDADWAGAELKVDLLCVDGGWQTFPARIGGVSATGDGYDVEIQDPDRAERGEASWRPACRATLEMPEASWATPFAEVWDERGTRSSSTAHFTFACATSAIIKCDRMGYIDVPDNDDAQRLRQACTRMVRADFSGKDRSATAEGTLIDVEDNRGIQVREQGDHVPVLPLEAVWSPDGAICQNHWRIAGHPNNYGGAPTTCSADDAALDPSRPHLIRSWSCRPGSLCERQYSSVFLKNWPAPGGLTQWSNVTVVNPNAAEATVKLTVFPTGGGAPLGAVLIKIPAAGAYSTYGDPRWNAIDDGDLLSDRASGWIALSSDMPVVATHRTSLRAGNTWNAPARLVEDEPFLTSPSRRLFSSYYLKSWPEAGGRTQWSNVVVNNPATKPVSITVRIHGVDGSLHELDRALPARGVWNSYGDSDWLAVPNTPTKTGALGWVEIRSDEPVVATNRIVHRDGSTYDAPVALLDDVGFAGATSAAKELAASSFLRNIPATGTMTQWSNLIVNNPHPEQVTLTVTVHRNGGGAALRSFTKVIPSFGAWNAYGDPDWTSVPATGSGGRSEGWVRISADLPVFGTNRVVLRDGSTLSSPVALFNDEPLVAPSSDSLVSWPYIKNWPGGEGLTQWSAPVVNNLGGQSATMRVKVWTTDGDLLGELTPTIPAKGSWDAATDLDWDALPHTDGANRRSLGWMTLIPSTPLIATNRLTLREGTTADAPIVLYDATPFVRPRN</sequence>
<gene>
    <name evidence="3" type="ORF">BE15_00875</name>
</gene>
<comment type="caution">
    <text evidence="3">The sequence shown here is derived from an EMBL/GenBank/DDBJ whole genome shotgun (WGS) entry which is preliminary data.</text>
</comment>
<dbReference type="Pfam" id="PF20032">
    <property type="entry name" value="ADYC"/>
    <property type="match status" value="1"/>
</dbReference>
<dbReference type="EMBL" id="JEMA01000426">
    <property type="protein sequence ID" value="KYF70103.1"/>
    <property type="molecule type" value="Genomic_DNA"/>
</dbReference>
<name>A0A150QQ51_SORCE</name>
<dbReference type="Proteomes" id="UP000075260">
    <property type="component" value="Unassembled WGS sequence"/>
</dbReference>
<reference evidence="3 4" key="1">
    <citation type="submission" date="2014-02" db="EMBL/GenBank/DDBJ databases">
        <title>The small core and large imbalanced accessory genome model reveals a collaborative survival strategy of Sorangium cellulosum strains in nature.</title>
        <authorList>
            <person name="Han K."/>
            <person name="Peng R."/>
            <person name="Blom J."/>
            <person name="Li Y.-Z."/>
        </authorList>
    </citation>
    <scope>NUCLEOTIDE SEQUENCE [LARGE SCALE GENOMIC DNA]</scope>
    <source>
        <strain evidence="3 4">So0008-312</strain>
    </source>
</reference>
<accession>A0A150QQ51</accession>
<feature type="region of interest" description="Disordered" evidence="1">
    <location>
        <begin position="60"/>
        <end position="109"/>
    </location>
</feature>
<evidence type="ECO:0000259" key="2">
    <source>
        <dbReference type="Pfam" id="PF20032"/>
    </source>
</evidence>
<organism evidence="3 4">
    <name type="scientific">Sorangium cellulosum</name>
    <name type="common">Polyangium cellulosum</name>
    <dbReference type="NCBI Taxonomy" id="56"/>
    <lineage>
        <taxon>Bacteria</taxon>
        <taxon>Pseudomonadati</taxon>
        <taxon>Myxococcota</taxon>
        <taxon>Polyangia</taxon>
        <taxon>Polyangiales</taxon>
        <taxon>Polyangiaceae</taxon>
        <taxon>Sorangium</taxon>
    </lineage>
</organism>